<evidence type="ECO:0000259" key="3">
    <source>
        <dbReference type="Pfam" id="PF18912"/>
    </source>
</evidence>
<dbReference type="RefSeq" id="WP_158739857.1">
    <property type="nucleotide sequence ID" value="NZ_JAFBEP010000001.1"/>
</dbReference>
<feature type="domain" description="Phosphoribosyltransferase" evidence="2">
    <location>
        <begin position="141"/>
        <end position="227"/>
    </location>
</feature>
<dbReference type="CDD" id="cd06223">
    <property type="entry name" value="PRTases_typeI"/>
    <property type="match status" value="1"/>
</dbReference>
<gene>
    <name evidence="4" type="ORF">GND95_05545</name>
</gene>
<keyword evidence="5" id="KW-1185">Reference proteome</keyword>
<dbReference type="PANTHER" id="PTHR47505">
    <property type="entry name" value="DNA UTILIZATION PROTEIN YHGH"/>
    <property type="match status" value="1"/>
</dbReference>
<dbReference type="Proteomes" id="UP000483018">
    <property type="component" value="Unassembled WGS sequence"/>
</dbReference>
<dbReference type="InterPro" id="IPR044005">
    <property type="entry name" value="DZR_2"/>
</dbReference>
<accession>A0A7C8LU01</accession>
<evidence type="ECO:0000313" key="5">
    <source>
        <dbReference type="Proteomes" id="UP000483018"/>
    </source>
</evidence>
<feature type="domain" description="Double zinc ribbon" evidence="3">
    <location>
        <begin position="5"/>
        <end position="64"/>
    </location>
</feature>
<dbReference type="InterPro" id="IPR029057">
    <property type="entry name" value="PRTase-like"/>
</dbReference>
<proteinExistence type="inferred from homology"/>
<dbReference type="Pfam" id="PF00156">
    <property type="entry name" value="Pribosyltran"/>
    <property type="match status" value="1"/>
</dbReference>
<dbReference type="PANTHER" id="PTHR47505:SF1">
    <property type="entry name" value="DNA UTILIZATION PROTEIN YHGH"/>
    <property type="match status" value="1"/>
</dbReference>
<sequence length="238" mass="27518">MWEALLDLIYPPRCIFCTEIIPFQEERGICKRCRNTLPFIEGKVCQKCGKPIQDSDHRTTCFDCIKNSHVYDRGWAVFAYEGMVKDAIYRFKYGGHKEYGKYLGKLMAEKIKYQISEEGFDLIIPIPIHKRRKKERGYNQAEELAKSISSELGIPMDPFILARVKETSPQSGLSIVQRQNNIKKAFKIDDTINLHQMKILLIDDIYTTGTTINYCADLLKERGAKKVFFLSLSIGRDM</sequence>
<organism evidence="4 5">
    <name type="scientific">Defluviitalea raffinosedens</name>
    <dbReference type="NCBI Taxonomy" id="1450156"/>
    <lineage>
        <taxon>Bacteria</taxon>
        <taxon>Bacillati</taxon>
        <taxon>Bacillota</taxon>
        <taxon>Clostridia</taxon>
        <taxon>Lachnospirales</taxon>
        <taxon>Defluviitaleaceae</taxon>
        <taxon>Defluviitalea</taxon>
    </lineage>
</organism>
<comment type="similarity">
    <text evidence="1">Belongs to the ComF/GntX family.</text>
</comment>
<reference evidence="4 5" key="1">
    <citation type="submission" date="2019-12" db="EMBL/GenBank/DDBJ databases">
        <title>Defluviitalea raffinosedens, isolated from a biogas fermenter, genome sequencing and characterization.</title>
        <authorList>
            <person name="Rettenmaier R."/>
            <person name="Schneider M."/>
            <person name="Neuhaus K."/>
            <person name="Liebl W."/>
            <person name="Zverlov V."/>
        </authorList>
    </citation>
    <scope>NUCLEOTIDE SEQUENCE [LARGE SCALE GENOMIC DNA]</scope>
    <source>
        <strain evidence="4 5">249c-K6</strain>
    </source>
</reference>
<dbReference type="Gene3D" id="3.40.50.2020">
    <property type="match status" value="1"/>
</dbReference>
<comment type="caution">
    <text evidence="4">The sequence shown here is derived from an EMBL/GenBank/DDBJ whole genome shotgun (WGS) entry which is preliminary data.</text>
</comment>
<dbReference type="OrthoDB" id="9779910at2"/>
<dbReference type="InterPro" id="IPR051910">
    <property type="entry name" value="ComF/GntX_DNA_util-trans"/>
</dbReference>
<evidence type="ECO:0000259" key="2">
    <source>
        <dbReference type="Pfam" id="PF00156"/>
    </source>
</evidence>
<dbReference type="InterPro" id="IPR000836">
    <property type="entry name" value="PRTase_dom"/>
</dbReference>
<dbReference type="Pfam" id="PF18912">
    <property type="entry name" value="DZR_2"/>
    <property type="match status" value="1"/>
</dbReference>
<dbReference type="AlphaFoldDB" id="A0A7C8LU01"/>
<name>A0A7C8LU01_9FIRM</name>
<evidence type="ECO:0000256" key="1">
    <source>
        <dbReference type="ARBA" id="ARBA00008007"/>
    </source>
</evidence>
<dbReference type="SUPFAM" id="SSF53271">
    <property type="entry name" value="PRTase-like"/>
    <property type="match status" value="1"/>
</dbReference>
<evidence type="ECO:0000313" key="4">
    <source>
        <dbReference type="EMBL" id="KAE9635610.1"/>
    </source>
</evidence>
<dbReference type="EMBL" id="WSLF01000003">
    <property type="protein sequence ID" value="KAE9635610.1"/>
    <property type="molecule type" value="Genomic_DNA"/>
</dbReference>
<protein>
    <submittedName>
        <fullName evidence="4">ComF family protein</fullName>
    </submittedName>
</protein>